<sequence length="48" mass="5529">MEQKVILYFISSSNSVTLIFPKHFLYRVVLSYSKDKSICVKVIVSCTI</sequence>
<reference evidence="1 2" key="1">
    <citation type="submission" date="2018-11" db="EMBL/GenBank/DDBJ databases">
        <authorList>
            <consortium name="Pathogen Informatics"/>
        </authorList>
    </citation>
    <scope>NUCLEOTIDE SEQUENCE [LARGE SCALE GENOMIC DNA]</scope>
    <source>
        <strain evidence="1 2">Zambia</strain>
    </source>
</reference>
<dbReference type="AlphaFoldDB" id="A0A3P7X1E8"/>
<accession>A0A3P7X1E8</accession>
<dbReference type="EMBL" id="UZAI01002011">
    <property type="protein sequence ID" value="VDO67440.1"/>
    <property type="molecule type" value="Genomic_DNA"/>
</dbReference>
<organism evidence="1 2">
    <name type="scientific">Schistosoma margrebowiei</name>
    <dbReference type="NCBI Taxonomy" id="48269"/>
    <lineage>
        <taxon>Eukaryota</taxon>
        <taxon>Metazoa</taxon>
        <taxon>Spiralia</taxon>
        <taxon>Lophotrochozoa</taxon>
        <taxon>Platyhelminthes</taxon>
        <taxon>Trematoda</taxon>
        <taxon>Digenea</taxon>
        <taxon>Strigeidida</taxon>
        <taxon>Schistosomatoidea</taxon>
        <taxon>Schistosomatidae</taxon>
        <taxon>Schistosoma</taxon>
    </lineage>
</organism>
<proteinExistence type="predicted"/>
<name>A0A3P7X1E8_9TREM</name>
<gene>
    <name evidence="1" type="ORF">SMRZ_LOCUS5710</name>
</gene>
<evidence type="ECO:0000313" key="2">
    <source>
        <dbReference type="Proteomes" id="UP000277204"/>
    </source>
</evidence>
<keyword evidence="2" id="KW-1185">Reference proteome</keyword>
<protein>
    <submittedName>
        <fullName evidence="1">Uncharacterized protein</fullName>
    </submittedName>
</protein>
<evidence type="ECO:0000313" key="1">
    <source>
        <dbReference type="EMBL" id="VDO67440.1"/>
    </source>
</evidence>
<dbReference type="Proteomes" id="UP000277204">
    <property type="component" value="Unassembled WGS sequence"/>
</dbReference>